<keyword evidence="1" id="KW-0472">Membrane</keyword>
<dbReference type="Proteomes" id="UP000306113">
    <property type="component" value="Unassembled WGS sequence"/>
</dbReference>
<keyword evidence="4" id="KW-1185">Reference proteome</keyword>
<accession>A0A4S3MAX2</accession>
<dbReference type="InterPro" id="IPR036465">
    <property type="entry name" value="vWFA_dom_sf"/>
</dbReference>
<dbReference type="SUPFAM" id="SSF53300">
    <property type="entry name" value="vWA-like"/>
    <property type="match status" value="1"/>
</dbReference>
<keyword evidence="1" id="KW-1133">Transmembrane helix</keyword>
<comment type="caution">
    <text evidence="3">The sequence shown here is derived from an EMBL/GenBank/DDBJ whole genome shotgun (WGS) entry which is preliminary data.</text>
</comment>
<keyword evidence="1" id="KW-0812">Transmembrane</keyword>
<dbReference type="RefSeq" id="WP_136338080.1">
    <property type="nucleotide sequence ID" value="NZ_SSMD01000002.1"/>
</dbReference>
<protein>
    <submittedName>
        <fullName evidence="3">Pilus assembly protein</fullName>
    </submittedName>
</protein>
<evidence type="ECO:0000313" key="4">
    <source>
        <dbReference type="Proteomes" id="UP000306113"/>
    </source>
</evidence>
<evidence type="ECO:0000313" key="3">
    <source>
        <dbReference type="EMBL" id="THD75717.1"/>
    </source>
</evidence>
<dbReference type="OrthoDB" id="7522752at2"/>
<feature type="domain" description="VWFA" evidence="2">
    <location>
        <begin position="145"/>
        <end position="197"/>
    </location>
</feature>
<dbReference type="AlphaFoldDB" id="A0A4S3MAX2"/>
<name>A0A4S3MAX2_9RHOB</name>
<evidence type="ECO:0000256" key="1">
    <source>
        <dbReference type="SAM" id="Phobius"/>
    </source>
</evidence>
<feature type="transmembrane region" description="Helical" evidence="1">
    <location>
        <begin position="25"/>
        <end position="48"/>
    </location>
</feature>
<reference evidence="3 4" key="1">
    <citation type="submission" date="2019-04" db="EMBL/GenBank/DDBJ databases">
        <title>Draft genome sequence of Youngimonas vesicularis.</title>
        <authorList>
            <person name="Hameed A."/>
        </authorList>
    </citation>
    <scope>NUCLEOTIDE SEQUENCE [LARGE SCALE GENOMIC DNA]</scope>
    <source>
        <strain evidence="3 4">CC-AMW-E</strain>
    </source>
</reference>
<organism evidence="3 4">
    <name type="scientific">Thalassobius vesicularis</name>
    <dbReference type="NCBI Taxonomy" id="1294297"/>
    <lineage>
        <taxon>Bacteria</taxon>
        <taxon>Pseudomonadati</taxon>
        <taxon>Pseudomonadota</taxon>
        <taxon>Alphaproteobacteria</taxon>
        <taxon>Rhodobacterales</taxon>
        <taxon>Roseobacteraceae</taxon>
        <taxon>Thalassovita</taxon>
    </lineage>
</organism>
<evidence type="ECO:0000259" key="2">
    <source>
        <dbReference type="PROSITE" id="PS50234"/>
    </source>
</evidence>
<sequence>MAWPRLAGKAGFQHLKRFRDDESGVMVAFALMMLILMLMIGGVGIDIMRFEMDRSRLQNTLDRAVLAAADLDQSLDAKVVVNDYFDKAGLSEYLTGVTITSSIGSKRVAATAETTFNTFFLKMLGIETLTAAANGAAMESIDGLEVSLILDVSGSMNSNSRLANLKPAATEFVETLLTSSDIGNVSISIIPYATQVSAGAQILDHLNVSNEHSYSHCVNFNADEFSRTELHDEGVLERTAHFDPFTYTEDPIEQPVCPVDPSREIMPLSSDVDALTTYIDNLDAIGNTSIDIGMKWGTLLLDPSMDDLVSELIEDGVVSSAFEGRPTAYSSNIMKIIVLMTDGQNTDQYLLNPSMRTGNSPVYYNAEEDVYSVYQSSGNANNSNSDESYYWPHLNEWFDHPYGNGTYEECTTVYGQRDYRKKGNKGSTTTTCVETEEPGTAVRLTFPELFNRVSLAWNATYNYADMSNAWATWYQAAFSSINSTVKNQRTKHICDAAKDEGIIVYTIGFEAPNAGQRVLQDCASSDGHFFDVDGLEIEDAFSSIASSIRKLRLVQ</sequence>
<gene>
    <name evidence="3" type="ORF">E7681_04485</name>
</gene>
<dbReference type="InterPro" id="IPR002035">
    <property type="entry name" value="VWF_A"/>
</dbReference>
<proteinExistence type="predicted"/>
<dbReference type="PROSITE" id="PS50234">
    <property type="entry name" value="VWFA"/>
    <property type="match status" value="1"/>
</dbReference>
<dbReference type="InterPro" id="IPR028087">
    <property type="entry name" value="Tad_N"/>
</dbReference>
<dbReference type="EMBL" id="SSMD01000002">
    <property type="protein sequence ID" value="THD75717.1"/>
    <property type="molecule type" value="Genomic_DNA"/>
</dbReference>
<dbReference type="Pfam" id="PF13400">
    <property type="entry name" value="Tad"/>
    <property type="match status" value="1"/>
</dbReference>
<dbReference type="Gene3D" id="3.40.50.410">
    <property type="entry name" value="von Willebrand factor, type A domain"/>
    <property type="match status" value="1"/>
</dbReference>